<sequence length="83" mass="9381">MRKNKLLKVLGGAGVATVSYLLMDKSRRDRLIQKAKHFTNSLKQNNNMPIREAGHPEESGIENADMVSEGSQFGVNYYNKVRE</sequence>
<comment type="caution">
    <text evidence="1">The sequence shown here is derived from an EMBL/GenBank/DDBJ whole genome shotgun (WGS) entry which is preliminary data.</text>
</comment>
<organism evidence="1 2">
    <name type="scientific">Gracilibacillus marinus</name>
    <dbReference type="NCBI Taxonomy" id="630535"/>
    <lineage>
        <taxon>Bacteria</taxon>
        <taxon>Bacillati</taxon>
        <taxon>Bacillota</taxon>
        <taxon>Bacilli</taxon>
        <taxon>Bacillales</taxon>
        <taxon>Bacillaceae</taxon>
        <taxon>Gracilibacillus</taxon>
    </lineage>
</organism>
<evidence type="ECO:0000313" key="1">
    <source>
        <dbReference type="EMBL" id="MFC4387276.1"/>
    </source>
</evidence>
<protein>
    <recommendedName>
        <fullName evidence="3">YtxH domain-containing protein</fullName>
    </recommendedName>
</protein>
<dbReference type="EMBL" id="JBHSDV010000001">
    <property type="protein sequence ID" value="MFC4387276.1"/>
    <property type="molecule type" value="Genomic_DNA"/>
</dbReference>
<keyword evidence="2" id="KW-1185">Reference proteome</keyword>
<evidence type="ECO:0000313" key="2">
    <source>
        <dbReference type="Proteomes" id="UP001595880"/>
    </source>
</evidence>
<accession>A0ABV8VS57</accession>
<reference evidence="2" key="1">
    <citation type="journal article" date="2019" name="Int. J. Syst. Evol. Microbiol.">
        <title>The Global Catalogue of Microorganisms (GCM) 10K type strain sequencing project: providing services to taxonomists for standard genome sequencing and annotation.</title>
        <authorList>
            <consortium name="The Broad Institute Genomics Platform"/>
            <consortium name="The Broad Institute Genome Sequencing Center for Infectious Disease"/>
            <person name="Wu L."/>
            <person name="Ma J."/>
        </authorList>
    </citation>
    <scope>NUCLEOTIDE SEQUENCE [LARGE SCALE GENOMIC DNA]</scope>
    <source>
        <strain evidence="2">KACC 14058</strain>
    </source>
</reference>
<gene>
    <name evidence="1" type="ORF">ACFOZ1_05570</name>
</gene>
<dbReference type="Proteomes" id="UP001595880">
    <property type="component" value="Unassembled WGS sequence"/>
</dbReference>
<dbReference type="RefSeq" id="WP_390196885.1">
    <property type="nucleotide sequence ID" value="NZ_JBHSDV010000001.1"/>
</dbReference>
<name>A0ABV8VS57_9BACI</name>
<evidence type="ECO:0008006" key="3">
    <source>
        <dbReference type="Google" id="ProtNLM"/>
    </source>
</evidence>
<proteinExistence type="predicted"/>